<dbReference type="Proteomes" id="UP000054166">
    <property type="component" value="Unassembled WGS sequence"/>
</dbReference>
<dbReference type="SUPFAM" id="SSF52047">
    <property type="entry name" value="RNI-like"/>
    <property type="match status" value="1"/>
</dbReference>
<evidence type="ECO:0000313" key="1">
    <source>
        <dbReference type="EMBL" id="KIM80137.1"/>
    </source>
</evidence>
<dbReference type="Gene3D" id="3.80.10.10">
    <property type="entry name" value="Ribonuclease Inhibitor"/>
    <property type="match status" value="1"/>
</dbReference>
<dbReference type="InterPro" id="IPR032675">
    <property type="entry name" value="LRR_dom_sf"/>
</dbReference>
<reference evidence="2" key="2">
    <citation type="submission" date="2015-01" db="EMBL/GenBank/DDBJ databases">
        <title>Evolutionary Origins and Diversification of the Mycorrhizal Mutualists.</title>
        <authorList>
            <consortium name="DOE Joint Genome Institute"/>
            <consortium name="Mycorrhizal Genomics Consortium"/>
            <person name="Kohler A."/>
            <person name="Kuo A."/>
            <person name="Nagy L.G."/>
            <person name="Floudas D."/>
            <person name="Copeland A."/>
            <person name="Barry K.W."/>
            <person name="Cichocki N."/>
            <person name="Veneault-Fourrey C."/>
            <person name="LaButti K."/>
            <person name="Lindquist E.A."/>
            <person name="Lipzen A."/>
            <person name="Lundell T."/>
            <person name="Morin E."/>
            <person name="Murat C."/>
            <person name="Riley R."/>
            <person name="Ohm R."/>
            <person name="Sun H."/>
            <person name="Tunlid A."/>
            <person name="Henrissat B."/>
            <person name="Grigoriev I.V."/>
            <person name="Hibbett D.S."/>
            <person name="Martin F."/>
        </authorList>
    </citation>
    <scope>NUCLEOTIDE SEQUENCE [LARGE SCALE GENOMIC DNA]</scope>
    <source>
        <strain evidence="2">F 1598</strain>
    </source>
</reference>
<dbReference type="EMBL" id="KN833005">
    <property type="protein sequence ID" value="KIM80137.1"/>
    <property type="molecule type" value="Genomic_DNA"/>
</dbReference>
<organism evidence="1 2">
    <name type="scientific">Piloderma croceum (strain F 1598)</name>
    <dbReference type="NCBI Taxonomy" id="765440"/>
    <lineage>
        <taxon>Eukaryota</taxon>
        <taxon>Fungi</taxon>
        <taxon>Dikarya</taxon>
        <taxon>Basidiomycota</taxon>
        <taxon>Agaricomycotina</taxon>
        <taxon>Agaricomycetes</taxon>
        <taxon>Agaricomycetidae</taxon>
        <taxon>Atheliales</taxon>
        <taxon>Atheliaceae</taxon>
        <taxon>Piloderma</taxon>
    </lineage>
</organism>
<name>A0A0C3BS61_PILCF</name>
<accession>A0A0C3BS61</accession>
<reference evidence="1 2" key="1">
    <citation type="submission" date="2014-04" db="EMBL/GenBank/DDBJ databases">
        <authorList>
            <consortium name="DOE Joint Genome Institute"/>
            <person name="Kuo A."/>
            <person name="Tarkka M."/>
            <person name="Buscot F."/>
            <person name="Kohler A."/>
            <person name="Nagy L.G."/>
            <person name="Floudas D."/>
            <person name="Copeland A."/>
            <person name="Barry K.W."/>
            <person name="Cichocki N."/>
            <person name="Veneault-Fourrey C."/>
            <person name="LaButti K."/>
            <person name="Lindquist E.A."/>
            <person name="Lipzen A."/>
            <person name="Lundell T."/>
            <person name="Morin E."/>
            <person name="Murat C."/>
            <person name="Sun H."/>
            <person name="Tunlid A."/>
            <person name="Henrissat B."/>
            <person name="Grigoriev I.V."/>
            <person name="Hibbett D.S."/>
            <person name="Martin F."/>
            <person name="Nordberg H.P."/>
            <person name="Cantor M.N."/>
            <person name="Hua S.X."/>
        </authorList>
    </citation>
    <scope>NUCLEOTIDE SEQUENCE [LARGE SCALE GENOMIC DNA]</scope>
    <source>
        <strain evidence="1 2">F 1598</strain>
    </source>
</reference>
<dbReference type="InParanoid" id="A0A0C3BS61"/>
<sequence length="424" mass="48981">MDYDTSSFSLQCSPLLVSRVCRGWRQVALSTQKLWSFITPTYYRPSSAQAKLWISRASSAPLTIDLNSVNIKNADIEKFEAVIAVLVQHCDRWRHLDLRIHRTMMPCLGPIKHRLPWLESLRIQWPTQFHSRNIFEVAPRLRNLFLGPNILHTMLQVPWHQVKDLHAHVMTVTECLEMLQLVPNLVKCTIQASSMLKAPIFLDNIPILTFPHLRFFHILQLHPDEIFNYIKLPIIHTLHVSYYDKWPGRNGKWFSRQPFMSLLSCSSHTLRKLVVDHLDESEDSARISHCLRATPSLEELCLRGPGAWVTADFLSLLIRQASIKVLVPGLEVLEISSRSIPCYHSASMIESRWRVGEDDDGTGARLKRLLFEMPCAMAYEWLVDTEILNRLRKCRQEGMVISIIEDPGRYQRDLLDIPHSSPVT</sequence>
<dbReference type="HOGENOM" id="CLU_018544_12_1_1"/>
<dbReference type="AlphaFoldDB" id="A0A0C3BS61"/>
<evidence type="ECO:0000313" key="2">
    <source>
        <dbReference type="Proteomes" id="UP000054166"/>
    </source>
</evidence>
<proteinExistence type="predicted"/>
<protein>
    <recommendedName>
        <fullName evidence="3">F-box domain-containing protein</fullName>
    </recommendedName>
</protein>
<dbReference type="OrthoDB" id="3270987at2759"/>
<keyword evidence="2" id="KW-1185">Reference proteome</keyword>
<evidence type="ECO:0008006" key="3">
    <source>
        <dbReference type="Google" id="ProtNLM"/>
    </source>
</evidence>
<gene>
    <name evidence="1" type="ORF">PILCRDRAFT_822651</name>
</gene>